<keyword evidence="3" id="KW-1185">Reference proteome</keyword>
<dbReference type="Pfam" id="PF00583">
    <property type="entry name" value="Acetyltransf_1"/>
    <property type="match status" value="1"/>
</dbReference>
<protein>
    <submittedName>
        <fullName evidence="2">GNAT family acetyltransferase</fullName>
    </submittedName>
</protein>
<dbReference type="OrthoDB" id="360261at2"/>
<comment type="caution">
    <text evidence="2">The sequence shown here is derived from an EMBL/GenBank/DDBJ whole genome shotgun (WGS) entry which is preliminary data.</text>
</comment>
<evidence type="ECO:0000313" key="3">
    <source>
        <dbReference type="Proteomes" id="UP000050482"/>
    </source>
</evidence>
<gene>
    <name evidence="2" type="ORF">AN477_14150</name>
</gene>
<organism evidence="2 3">
    <name type="scientific">Alicyclobacillus ferrooxydans</name>
    <dbReference type="NCBI Taxonomy" id="471514"/>
    <lineage>
        <taxon>Bacteria</taxon>
        <taxon>Bacillati</taxon>
        <taxon>Bacillota</taxon>
        <taxon>Bacilli</taxon>
        <taxon>Bacillales</taxon>
        <taxon>Alicyclobacillaceae</taxon>
        <taxon>Alicyclobacillus</taxon>
    </lineage>
</organism>
<sequence length="153" mass="18034">MQITRTTDFELLARLNKPIQDLHVSLHPEFFNEYNLETVREVFRHWVTREDFIFLVLEDGDESMGYAWVEVKDYSGNAFRKPGKSLFVHHISIVEGHQAKGYGSKLMNYIYDMARQLDISLVELDYWADNTGAEHFYHRQGFETSRVTVRKAL</sequence>
<dbReference type="PATRIC" id="fig|471514.4.peg.2196"/>
<dbReference type="AlphaFoldDB" id="A0A0N8PP17"/>
<evidence type="ECO:0000259" key="1">
    <source>
        <dbReference type="PROSITE" id="PS51186"/>
    </source>
</evidence>
<accession>A0A0N8PP17</accession>
<feature type="domain" description="N-acetyltransferase" evidence="1">
    <location>
        <begin position="17"/>
        <end position="153"/>
    </location>
</feature>
<dbReference type="GO" id="GO:0016747">
    <property type="term" value="F:acyltransferase activity, transferring groups other than amino-acyl groups"/>
    <property type="evidence" value="ECO:0007669"/>
    <property type="project" value="InterPro"/>
</dbReference>
<dbReference type="InterPro" id="IPR016181">
    <property type="entry name" value="Acyl_CoA_acyltransferase"/>
</dbReference>
<dbReference type="InterPro" id="IPR000182">
    <property type="entry name" value="GNAT_dom"/>
</dbReference>
<dbReference type="Gene3D" id="3.40.630.30">
    <property type="match status" value="1"/>
</dbReference>
<dbReference type="CDD" id="cd04301">
    <property type="entry name" value="NAT_SF"/>
    <property type="match status" value="1"/>
</dbReference>
<dbReference type="Proteomes" id="UP000050482">
    <property type="component" value="Unassembled WGS sequence"/>
</dbReference>
<proteinExistence type="predicted"/>
<dbReference type="SUPFAM" id="SSF55729">
    <property type="entry name" value="Acyl-CoA N-acyltransferases (Nat)"/>
    <property type="match status" value="1"/>
</dbReference>
<name>A0A0N8PP17_9BACL</name>
<reference evidence="2 3" key="1">
    <citation type="submission" date="2015-09" db="EMBL/GenBank/DDBJ databases">
        <title>Draft genome sequence of Alicyclobacillus ferrooxydans DSM 22381.</title>
        <authorList>
            <person name="Hemp J."/>
        </authorList>
    </citation>
    <scope>NUCLEOTIDE SEQUENCE [LARGE SCALE GENOMIC DNA]</scope>
    <source>
        <strain evidence="2 3">TC-34</strain>
    </source>
</reference>
<dbReference type="EMBL" id="LJCO01000058">
    <property type="protein sequence ID" value="KPV43077.1"/>
    <property type="molecule type" value="Genomic_DNA"/>
</dbReference>
<evidence type="ECO:0000313" key="2">
    <source>
        <dbReference type="EMBL" id="KPV43077.1"/>
    </source>
</evidence>
<keyword evidence="2" id="KW-0808">Transferase</keyword>
<dbReference type="PROSITE" id="PS51186">
    <property type="entry name" value="GNAT"/>
    <property type="match status" value="1"/>
</dbReference>
<dbReference type="RefSeq" id="WP_054969814.1">
    <property type="nucleotide sequence ID" value="NZ_LJCO01000058.1"/>
</dbReference>
<dbReference type="STRING" id="471514.AN477_14150"/>